<proteinExistence type="predicted"/>
<keyword evidence="2 7" id="KW-0378">Hydrolase</keyword>
<keyword evidence="11" id="KW-1185">Reference proteome</keyword>
<dbReference type="SMART" id="SM00020">
    <property type="entry name" value="Tryp_SPc"/>
    <property type="match status" value="1"/>
</dbReference>
<dbReference type="InterPro" id="IPR023415">
    <property type="entry name" value="LDLR_class-A_CS"/>
</dbReference>
<comment type="caution">
    <text evidence="10">The sequence shown here is derived from an EMBL/GenBank/DDBJ whole genome shotgun (WGS) entry which is preliminary data.</text>
</comment>
<feature type="disulfide bond" evidence="6">
    <location>
        <begin position="474"/>
        <end position="489"/>
    </location>
</feature>
<dbReference type="InterPro" id="IPR018114">
    <property type="entry name" value="TRYPSIN_HIS"/>
</dbReference>
<dbReference type="Pfam" id="PF09342">
    <property type="entry name" value="DUF1986"/>
    <property type="match status" value="1"/>
</dbReference>
<dbReference type="InterPro" id="IPR043504">
    <property type="entry name" value="Peptidase_S1_PA_chymotrypsin"/>
</dbReference>
<evidence type="ECO:0000256" key="2">
    <source>
        <dbReference type="ARBA" id="ARBA00022801"/>
    </source>
</evidence>
<dbReference type="InterPro" id="IPR002172">
    <property type="entry name" value="LDrepeatLR_classA_rpt"/>
</dbReference>
<evidence type="ECO:0000313" key="10">
    <source>
        <dbReference type="EMBL" id="KAG7173183.1"/>
    </source>
</evidence>
<dbReference type="FunFam" id="2.40.10.10:FF:000003">
    <property type="entry name" value="Transmembrane serine protease 3"/>
    <property type="match status" value="1"/>
</dbReference>
<dbReference type="Proteomes" id="UP000747542">
    <property type="component" value="Unassembled WGS sequence"/>
</dbReference>
<sequence length="1435" mass="160413">MIPCKSSRGCYYPEEECNSVVNCPDASDEASCTCRRLIISDRICDDVPDCPDFSDELGCFGCLEGQLWCVKDLKPVCVTPEQRCDGHPHCDGNEDENFCRRLSLKQVDSSNSMIIRQRGFLQVKRGGQWMALCGHLKERDILMNEIHNLCDEIVGEKRVGTDALKFMAFGLDVSQGEKKWAHIDPHTQEMIVSDSCQSGLGVYVTCGDPTCVNNMSFERFRRDLGRVRREHSYGKKIVNGTEAKGDVWPFMVAVMRNGLVDCGASLISSDWILSAAHCFTRHWSDLFEIQVGMVRRGSWSPFEQTAIVAHVFTHESYYNKHLYNDIALGKLLKPIQLNRWVRPVCLSNDLQLPSGGALCTVAGWGAISEGGDASEYLRQVTVPAMDACPPVAQVQEDQAFCAGYPWGELDSCNGDSGGPLMCLEYGKWVQSGVVSFGVSGCARAEAPGVYTRVSYYLPWIQEKLGSCIPRTRMCDGMVECYDTEDEISCPEYNQHFGETGIDCTKNPHLCTDSTTDETEYVYTDDANYVTDDANYVTDDAYYVTDDAYYITDDDNYVTDTIANYVAVIEDDDNYLTVETALTPDNLKTSTDSSNFVTSQEFVSRSNISKEPHVNSSQLSEEEEQVSGTPTPAVGPGYSRSYKGSPNCSNSGIPIKLPGQEVHCSKEEFTCLDMPQCLPWDVVCDGIRHCRDGTDEIGCSCYDRLINFREDLDCDGYYDCFDLSDERCDLCRGHFLCPRSRSCIPYDLVCDTKPDCRYGEDELTCIGLQREPGVLDYDKFGQLESRSEGTLILKSGATWNSLCIDKVPDEIGPRVKLASLTYTEATNNEQEAPRSFSAVRVKNVHRNVTNFRDLGQTKAPHRRSLSDQNSSRNSWPMQLKKYLDDNSSDNPGELEFLRDLGKLSERPRRRVCRQVKLSCEQEACGKVPLYYLDKNTPVWMQGGVPWAGSVYVDGVYTCGSTLVHPYWVLTSSTCMKGVNLSSSSVSVVMGSWREVGWPTRLWTGHEHDRRVIYLQQVTNTYIMVLRLEDRMPKTPYINHLCLPTEGMTNLKSGSRCSVAGRYRDRLTYGVAFSNAQDCPDHHFCPLDYEDDNLPCMRSWAGVIACQFTEGINPTWVGVGMWAYEEPVDNCTVAHHARHPLFTEDIIYGIRKLVESYTPGETAKCVGVRCVTGLCVGQEGMCDAELSCPDLTDEPPNCPNPLTMCQPSEEEGLCVCPKGGVPCGDGACIPAHKICDGEPDAADETNCVCCRHLIGSDPVKVCDGHVDCADQSDEASCGCEPAKDWFRCYRSHPPSCVSVDVMCDSKEDCSEGEDEQHCLALSPAILVTEDVLKIPERRPVGYLMVRLNGTWFTYLYEMWQTRFSHLVCLQLQYYKASVTEARNLDLRMVSQASRSLLSGNVYKELLFSRSRPSDPANNHTVVFIECMEEDPKNGNTK</sequence>
<dbReference type="SUPFAM" id="SSF56487">
    <property type="entry name" value="SRCR-like"/>
    <property type="match status" value="1"/>
</dbReference>
<feature type="disulfide bond" evidence="6">
    <location>
        <begin position="32"/>
        <end position="50"/>
    </location>
</feature>
<dbReference type="EMBL" id="JAHLQT010010178">
    <property type="protein sequence ID" value="KAG7173183.1"/>
    <property type="molecule type" value="Genomic_DNA"/>
</dbReference>
<keyword evidence="4 6" id="KW-1015">Disulfide bond</keyword>
<dbReference type="InterPro" id="IPR033116">
    <property type="entry name" value="TRYPSIN_SER"/>
</dbReference>
<dbReference type="SUPFAM" id="SSF57424">
    <property type="entry name" value="LDL receptor-like module"/>
    <property type="match status" value="5"/>
</dbReference>
<dbReference type="InterPro" id="IPR009003">
    <property type="entry name" value="Peptidase_S1_PA"/>
</dbReference>
<comment type="caution">
    <text evidence="6">Lacks conserved residue(s) required for the propagation of feature annotation.</text>
</comment>
<feature type="disulfide bond" evidence="6">
    <location>
        <begin position="44"/>
        <end position="59"/>
    </location>
</feature>
<feature type="disulfide bond" evidence="6">
    <location>
        <begin position="683"/>
        <end position="698"/>
    </location>
</feature>
<dbReference type="PROSITE" id="PS00135">
    <property type="entry name" value="TRYPSIN_SER"/>
    <property type="match status" value="1"/>
</dbReference>
<feature type="region of interest" description="Disordered" evidence="8">
    <location>
        <begin position="600"/>
        <end position="635"/>
    </location>
</feature>
<dbReference type="Gene3D" id="2.40.10.10">
    <property type="entry name" value="Trypsin-like serine proteases"/>
    <property type="match status" value="2"/>
</dbReference>
<keyword evidence="5" id="KW-0325">Glycoprotein</keyword>
<feature type="disulfide bond" evidence="6">
    <location>
        <begin position="1301"/>
        <end position="1316"/>
    </location>
</feature>
<dbReference type="InterPro" id="IPR001254">
    <property type="entry name" value="Trypsin_dom"/>
</dbReference>
<dbReference type="GO" id="GO:0016020">
    <property type="term" value="C:membrane"/>
    <property type="evidence" value="ECO:0007669"/>
    <property type="project" value="InterPro"/>
</dbReference>
<dbReference type="Gene3D" id="4.10.400.10">
    <property type="entry name" value="Low-density Lipoprotein Receptor"/>
    <property type="match status" value="4"/>
</dbReference>
<evidence type="ECO:0000256" key="1">
    <source>
        <dbReference type="ARBA" id="ARBA00022670"/>
    </source>
</evidence>
<evidence type="ECO:0000256" key="4">
    <source>
        <dbReference type="ARBA" id="ARBA00023157"/>
    </source>
</evidence>
<keyword evidence="3 7" id="KW-0720">Serine protease</keyword>
<protein>
    <submittedName>
        <fullName evidence="10">Serine protease nudel-like</fullName>
    </submittedName>
</protein>
<feature type="disulfide bond" evidence="6">
    <location>
        <begin position="1168"/>
        <end position="1186"/>
    </location>
</feature>
<evidence type="ECO:0000256" key="6">
    <source>
        <dbReference type="PROSITE-ProRule" id="PRU00124"/>
    </source>
</evidence>
<evidence type="ECO:0000256" key="8">
    <source>
        <dbReference type="SAM" id="MobiDB-lite"/>
    </source>
</evidence>
<dbReference type="SMART" id="SM00192">
    <property type="entry name" value="LDLa"/>
    <property type="match status" value="8"/>
</dbReference>
<feature type="disulfide bond" evidence="6">
    <location>
        <begin position="84"/>
        <end position="99"/>
    </location>
</feature>
<feature type="disulfide bond" evidence="6">
    <location>
        <begin position="749"/>
        <end position="764"/>
    </location>
</feature>
<gene>
    <name evidence="10" type="primary">ndl-L</name>
    <name evidence="10" type="ORF">Hamer_G008723</name>
</gene>
<evidence type="ECO:0000259" key="9">
    <source>
        <dbReference type="PROSITE" id="PS50240"/>
    </source>
</evidence>
<evidence type="ECO:0000256" key="7">
    <source>
        <dbReference type="RuleBase" id="RU363034"/>
    </source>
</evidence>
<reference evidence="10" key="1">
    <citation type="journal article" date="2021" name="Sci. Adv.">
        <title>The American lobster genome reveals insights on longevity, neural, and immune adaptations.</title>
        <authorList>
            <person name="Polinski J.M."/>
            <person name="Zimin A.V."/>
            <person name="Clark K.F."/>
            <person name="Kohn A.B."/>
            <person name="Sadowski N."/>
            <person name="Timp W."/>
            <person name="Ptitsyn A."/>
            <person name="Khanna P."/>
            <person name="Romanova D.Y."/>
            <person name="Williams P."/>
            <person name="Greenwood S.J."/>
            <person name="Moroz L.L."/>
            <person name="Walt D.R."/>
            <person name="Bodnar A.G."/>
        </authorList>
    </citation>
    <scope>NUCLEOTIDE SEQUENCE</scope>
    <source>
        <strain evidence="10">GMGI-L3</strain>
    </source>
</reference>
<dbReference type="PROSITE" id="PS50068">
    <property type="entry name" value="LDLRA_2"/>
    <property type="match status" value="8"/>
</dbReference>
<dbReference type="Pfam" id="PF00057">
    <property type="entry name" value="Ldl_recept_a"/>
    <property type="match status" value="2"/>
</dbReference>
<evidence type="ECO:0000256" key="3">
    <source>
        <dbReference type="ARBA" id="ARBA00022825"/>
    </source>
</evidence>
<dbReference type="InterPro" id="IPR036055">
    <property type="entry name" value="LDL_receptor-like_sf"/>
</dbReference>
<dbReference type="PRINTS" id="PR00261">
    <property type="entry name" value="LDLRECEPTOR"/>
</dbReference>
<dbReference type="GO" id="GO:0006508">
    <property type="term" value="P:proteolysis"/>
    <property type="evidence" value="ECO:0007669"/>
    <property type="project" value="UniProtKB-KW"/>
</dbReference>
<accession>A0A8J5N5K9</accession>
<feature type="region of interest" description="Disordered" evidence="8">
    <location>
        <begin position="849"/>
        <end position="872"/>
    </location>
</feature>
<dbReference type="PANTHER" id="PTHR24252">
    <property type="entry name" value="ACROSIN-RELATED"/>
    <property type="match status" value="1"/>
</dbReference>
<organism evidence="10 11">
    <name type="scientific">Homarus americanus</name>
    <name type="common">American lobster</name>
    <dbReference type="NCBI Taxonomy" id="6706"/>
    <lineage>
        <taxon>Eukaryota</taxon>
        <taxon>Metazoa</taxon>
        <taxon>Ecdysozoa</taxon>
        <taxon>Arthropoda</taxon>
        <taxon>Crustacea</taxon>
        <taxon>Multicrustacea</taxon>
        <taxon>Malacostraca</taxon>
        <taxon>Eumalacostraca</taxon>
        <taxon>Eucarida</taxon>
        <taxon>Decapoda</taxon>
        <taxon>Pleocyemata</taxon>
        <taxon>Astacidea</taxon>
        <taxon>Nephropoidea</taxon>
        <taxon>Nephropidae</taxon>
        <taxon>Homarus</taxon>
    </lineage>
</organism>
<evidence type="ECO:0000256" key="5">
    <source>
        <dbReference type="ARBA" id="ARBA00023180"/>
    </source>
</evidence>
<dbReference type="SUPFAM" id="SSF50494">
    <property type="entry name" value="Trypsin-like serine proteases"/>
    <property type="match status" value="2"/>
</dbReference>
<dbReference type="PROSITE" id="PS50240">
    <property type="entry name" value="TRYPSIN_DOM"/>
    <property type="match status" value="2"/>
</dbReference>
<dbReference type="CDD" id="cd00190">
    <property type="entry name" value="Tryp_SPc"/>
    <property type="match status" value="1"/>
</dbReference>
<keyword evidence="1 7" id="KW-0645">Protease</keyword>
<dbReference type="PROSITE" id="PS01209">
    <property type="entry name" value="LDLRA_1"/>
    <property type="match status" value="2"/>
</dbReference>
<dbReference type="InterPro" id="IPR036772">
    <property type="entry name" value="SRCR-like_dom_sf"/>
</dbReference>
<dbReference type="Pfam" id="PF00089">
    <property type="entry name" value="Trypsin"/>
    <property type="match status" value="1"/>
</dbReference>
<name>A0A8J5N5K9_HOMAM</name>
<feature type="domain" description="Peptidase S1" evidence="9">
    <location>
        <begin position="944"/>
        <end position="1153"/>
    </location>
</feature>
<dbReference type="PROSITE" id="PS00134">
    <property type="entry name" value="TRYPSIN_HIS"/>
    <property type="match status" value="1"/>
</dbReference>
<dbReference type="CDD" id="cd00112">
    <property type="entry name" value="LDLa"/>
    <property type="match status" value="4"/>
</dbReference>
<evidence type="ECO:0000313" key="11">
    <source>
        <dbReference type="Proteomes" id="UP000747542"/>
    </source>
</evidence>
<feature type="domain" description="Peptidase S1" evidence="9">
    <location>
        <begin position="237"/>
        <end position="465"/>
    </location>
</feature>
<feature type="disulfide bond" evidence="6">
    <location>
        <begin position="1214"/>
        <end position="1226"/>
    </location>
</feature>
<dbReference type="GO" id="GO:0004252">
    <property type="term" value="F:serine-type endopeptidase activity"/>
    <property type="evidence" value="ECO:0007669"/>
    <property type="project" value="InterPro"/>
</dbReference>
<dbReference type="PANTHER" id="PTHR24252:SF7">
    <property type="entry name" value="HYALIN"/>
    <property type="match status" value="1"/>
</dbReference>
<dbReference type="InterPro" id="IPR015420">
    <property type="entry name" value="Peptidase_S1A_nudel"/>
</dbReference>